<evidence type="ECO:0000313" key="1">
    <source>
        <dbReference type="EMBL" id="SVC95357.1"/>
    </source>
</evidence>
<proteinExistence type="predicted"/>
<dbReference type="NCBIfam" id="TIGR00278">
    <property type="entry name" value="membrane protein insertion efficiency factor YidD"/>
    <property type="match status" value="1"/>
</dbReference>
<dbReference type="Pfam" id="PF01809">
    <property type="entry name" value="YidD"/>
    <property type="match status" value="1"/>
</dbReference>
<reference evidence="1" key="1">
    <citation type="submission" date="2018-05" db="EMBL/GenBank/DDBJ databases">
        <authorList>
            <person name="Lanie J.A."/>
            <person name="Ng W.-L."/>
            <person name="Kazmierczak K.M."/>
            <person name="Andrzejewski T.M."/>
            <person name="Davidsen T.M."/>
            <person name="Wayne K.J."/>
            <person name="Tettelin H."/>
            <person name="Glass J.I."/>
            <person name="Rusch D."/>
            <person name="Podicherti R."/>
            <person name="Tsui H.-C.T."/>
            <person name="Winkler M.E."/>
        </authorList>
    </citation>
    <scope>NUCLEOTIDE SEQUENCE</scope>
</reference>
<dbReference type="SMART" id="SM01234">
    <property type="entry name" value="Haemolytic"/>
    <property type="match status" value="1"/>
</dbReference>
<dbReference type="InterPro" id="IPR002696">
    <property type="entry name" value="Membr_insert_effic_factor_YidD"/>
</dbReference>
<dbReference type="EMBL" id="UINC01120712">
    <property type="protein sequence ID" value="SVC95357.1"/>
    <property type="molecule type" value="Genomic_DNA"/>
</dbReference>
<dbReference type="AlphaFoldDB" id="A0A382RDZ5"/>
<protein>
    <recommendedName>
        <fullName evidence="2">Membrane protein insertion efficiency factor YidD</fullName>
    </recommendedName>
</protein>
<accession>A0A382RDZ5</accession>
<gene>
    <name evidence="1" type="ORF">METZ01_LOCUS348211</name>
</gene>
<sequence length="73" mass="8461">MINKFVKKLIRTYQLRGGGSSLWVDCNYEPSCSDYMIESIDRHGLIRGVAKGMKRIRRCNNRDLTKKISDPVQ</sequence>
<organism evidence="1">
    <name type="scientific">marine metagenome</name>
    <dbReference type="NCBI Taxonomy" id="408172"/>
    <lineage>
        <taxon>unclassified sequences</taxon>
        <taxon>metagenomes</taxon>
        <taxon>ecological metagenomes</taxon>
    </lineage>
</organism>
<name>A0A382RDZ5_9ZZZZ</name>
<evidence type="ECO:0008006" key="2">
    <source>
        <dbReference type="Google" id="ProtNLM"/>
    </source>
</evidence>